<keyword evidence="1" id="KW-0732">Signal</keyword>
<evidence type="ECO:0000313" key="2">
    <source>
        <dbReference type="EMBL" id="CAD9553323.1"/>
    </source>
</evidence>
<evidence type="ECO:0000256" key="1">
    <source>
        <dbReference type="SAM" id="SignalP"/>
    </source>
</evidence>
<proteinExistence type="predicted"/>
<dbReference type="AlphaFoldDB" id="A0A7S2JPR0"/>
<gene>
    <name evidence="2" type="ORF">CBRE1094_LOCUS46314</name>
</gene>
<protein>
    <submittedName>
        <fullName evidence="2">Uncharacterized protein</fullName>
    </submittedName>
</protein>
<sequence>MLRFACTLLTLGAAGAARAASLLHHPSVAPVIRVRHAPTMEMYDPAAFFEEEPPKTWASPEWRWGSADGEAHNAAMRVRDELSKPHRRSALVTYAKMNAVDFFDLKMALALSCQRARNLGYDEADGRWEALMEEMAACEYESEGMIDQRKLAAAVSQRLPTPVDDAALVESPAGVIAQGLEHLGFVEKGL</sequence>
<reference evidence="2" key="1">
    <citation type="submission" date="2021-01" db="EMBL/GenBank/DDBJ databases">
        <authorList>
            <person name="Corre E."/>
            <person name="Pelletier E."/>
            <person name="Niang G."/>
            <person name="Scheremetjew M."/>
            <person name="Finn R."/>
            <person name="Kale V."/>
            <person name="Holt S."/>
            <person name="Cochrane G."/>
            <person name="Meng A."/>
            <person name="Brown T."/>
            <person name="Cohen L."/>
        </authorList>
    </citation>
    <scope>NUCLEOTIDE SEQUENCE</scope>
    <source>
        <strain evidence="2">UTEX LB 985</strain>
    </source>
</reference>
<organism evidence="2">
    <name type="scientific">Haptolina brevifila</name>
    <dbReference type="NCBI Taxonomy" id="156173"/>
    <lineage>
        <taxon>Eukaryota</taxon>
        <taxon>Haptista</taxon>
        <taxon>Haptophyta</taxon>
        <taxon>Prymnesiophyceae</taxon>
        <taxon>Prymnesiales</taxon>
        <taxon>Prymnesiaceae</taxon>
        <taxon>Haptolina</taxon>
    </lineage>
</organism>
<name>A0A7S2JPR0_9EUKA</name>
<dbReference type="EMBL" id="HBGU01084893">
    <property type="protein sequence ID" value="CAD9553323.1"/>
    <property type="molecule type" value="Transcribed_RNA"/>
</dbReference>
<accession>A0A7S2JPR0</accession>
<feature type="chain" id="PRO_5031360498" evidence="1">
    <location>
        <begin position="20"/>
        <end position="190"/>
    </location>
</feature>
<feature type="signal peptide" evidence="1">
    <location>
        <begin position="1"/>
        <end position="19"/>
    </location>
</feature>